<accession>A0A554XDT8</accession>
<sequence length="99" mass="11053">MASIDLTAAAAHLHVALRRKVGRITDIEWMATDYAYAQAMVALARQKAQELSDDTLAQHAQRLLEAWQARRLPQTRGELAAEEGVAVAPPQRYVWGVRM</sequence>
<dbReference type="AlphaFoldDB" id="A0A554XDT8"/>
<dbReference type="EMBL" id="VJOM01000001">
    <property type="protein sequence ID" value="TSE33959.1"/>
    <property type="molecule type" value="Genomic_DNA"/>
</dbReference>
<gene>
    <name evidence="1" type="ORF">Ttaiw_00018</name>
</gene>
<keyword evidence="2" id="KW-1185">Reference proteome</keyword>
<comment type="caution">
    <text evidence="1">The sequence shown here is derived from an EMBL/GenBank/DDBJ whole genome shotgun (WGS) entry which is preliminary data.</text>
</comment>
<dbReference type="RefSeq" id="WP_043697955.1">
    <property type="nucleotide sequence ID" value="NZ_CP083911.1"/>
</dbReference>
<evidence type="ECO:0000313" key="2">
    <source>
        <dbReference type="Proteomes" id="UP000317763"/>
    </source>
</evidence>
<name>A0A554XDT8_9BURK</name>
<protein>
    <submittedName>
        <fullName evidence="1">Uncharacterized protein</fullName>
    </submittedName>
</protein>
<organism evidence="1 2">
    <name type="scientific">Tepidimonas taiwanensis</name>
    <dbReference type="NCBI Taxonomy" id="307486"/>
    <lineage>
        <taxon>Bacteria</taxon>
        <taxon>Pseudomonadati</taxon>
        <taxon>Pseudomonadota</taxon>
        <taxon>Betaproteobacteria</taxon>
        <taxon>Burkholderiales</taxon>
        <taxon>Tepidimonas</taxon>
    </lineage>
</organism>
<dbReference type="OrthoDB" id="9181414at2"/>
<reference evidence="1 2" key="1">
    <citation type="submission" date="2019-07" db="EMBL/GenBank/DDBJ databases">
        <title>Tepidimonas taiwanensis I1-1 draft genome.</title>
        <authorList>
            <person name="Da Costa M.S."/>
            <person name="Froufe H.J.C."/>
            <person name="Egas C."/>
            <person name="Albuquerque L."/>
        </authorList>
    </citation>
    <scope>NUCLEOTIDE SEQUENCE [LARGE SCALE GENOMIC DNA]</scope>
    <source>
        <strain evidence="1 2">I1-1</strain>
    </source>
</reference>
<proteinExistence type="predicted"/>
<dbReference type="Proteomes" id="UP000317763">
    <property type="component" value="Unassembled WGS sequence"/>
</dbReference>
<evidence type="ECO:0000313" key="1">
    <source>
        <dbReference type="EMBL" id="TSE33959.1"/>
    </source>
</evidence>